<comment type="caution">
    <text evidence="2">The sequence shown here is derived from an EMBL/GenBank/DDBJ whole genome shotgun (WGS) entry which is preliminary data.</text>
</comment>
<dbReference type="InterPro" id="IPR045865">
    <property type="entry name" value="ACT-like_dom_sf"/>
</dbReference>
<dbReference type="Pfam" id="PF21699">
    <property type="entry name" value="TM1266-like"/>
    <property type="match status" value="1"/>
</dbReference>
<reference evidence="2 3" key="1">
    <citation type="submission" date="2023-07" db="EMBL/GenBank/DDBJ databases">
        <title>Genomic Encyclopedia of Type Strains, Phase IV (KMG-IV): sequencing the most valuable type-strain genomes for metagenomic binning, comparative biology and taxonomic classification.</title>
        <authorList>
            <person name="Goeker M."/>
        </authorList>
    </citation>
    <scope>NUCLEOTIDE SEQUENCE [LARGE SCALE GENOMIC DNA]</scope>
    <source>
        <strain evidence="2 3">DSM 20694</strain>
    </source>
</reference>
<dbReference type="Gene3D" id="3.30.70.1150">
    <property type="entry name" value="ACT-like. Chain A, domain 2"/>
    <property type="match status" value="1"/>
</dbReference>
<evidence type="ECO:0000313" key="2">
    <source>
        <dbReference type="EMBL" id="MDQ0148645.1"/>
    </source>
</evidence>
<organism evidence="2 3">
    <name type="scientific">Eubacterium multiforme</name>
    <dbReference type="NCBI Taxonomy" id="83339"/>
    <lineage>
        <taxon>Bacteria</taxon>
        <taxon>Bacillati</taxon>
        <taxon>Bacillota</taxon>
        <taxon>Clostridia</taxon>
        <taxon>Eubacteriales</taxon>
        <taxon>Eubacteriaceae</taxon>
        <taxon>Eubacterium</taxon>
    </lineage>
</organism>
<dbReference type="InterPro" id="IPR027271">
    <property type="entry name" value="Acetolactate_synth/TF_NikR_C"/>
</dbReference>
<proteinExistence type="predicted"/>
<name>A0ABT9UPS2_9FIRM</name>
<keyword evidence="3" id="KW-1185">Reference proteome</keyword>
<dbReference type="EMBL" id="JAUSUF010000001">
    <property type="protein sequence ID" value="MDQ0148645.1"/>
    <property type="molecule type" value="Genomic_DNA"/>
</dbReference>
<accession>A0ABT9UPS2</accession>
<keyword evidence="1" id="KW-0175">Coiled coil</keyword>
<dbReference type="Proteomes" id="UP001228504">
    <property type="component" value="Unassembled WGS sequence"/>
</dbReference>
<dbReference type="InterPro" id="IPR023860">
    <property type="entry name" value="FeFe-hyd_TM1266"/>
</dbReference>
<sequence length="82" mass="9211">MFSIMLIKLSPRNEIAPQVQKLLTEYGCIIKTRLGIHEATVDNCSRSGLIILDLLNENKDEINSLKEKLNELEGVCAKIVEV</sequence>
<protein>
    <recommendedName>
        <fullName evidence="4">Iron-only hydrogenase system regulator</fullName>
    </recommendedName>
</protein>
<dbReference type="SUPFAM" id="SSF55021">
    <property type="entry name" value="ACT-like"/>
    <property type="match status" value="1"/>
</dbReference>
<gene>
    <name evidence="2" type="ORF">J2S18_000562</name>
</gene>
<evidence type="ECO:0000256" key="1">
    <source>
        <dbReference type="SAM" id="Coils"/>
    </source>
</evidence>
<feature type="coiled-coil region" evidence="1">
    <location>
        <begin position="52"/>
        <end position="82"/>
    </location>
</feature>
<evidence type="ECO:0008006" key="4">
    <source>
        <dbReference type="Google" id="ProtNLM"/>
    </source>
</evidence>
<dbReference type="RefSeq" id="WP_307482923.1">
    <property type="nucleotide sequence ID" value="NZ_JAUSUF010000001.1"/>
</dbReference>
<evidence type="ECO:0000313" key="3">
    <source>
        <dbReference type="Proteomes" id="UP001228504"/>
    </source>
</evidence>